<dbReference type="SUPFAM" id="SSF159245">
    <property type="entry name" value="AttH-like"/>
    <property type="match status" value="1"/>
</dbReference>
<feature type="domain" description="DDHD" evidence="5">
    <location>
        <begin position="33"/>
        <end position="245"/>
    </location>
</feature>
<comment type="subcellular location">
    <subcellularLocation>
        <location evidence="1">Cytoplasm</location>
    </subcellularLocation>
</comment>
<dbReference type="GO" id="GO:0046872">
    <property type="term" value="F:metal ion binding"/>
    <property type="evidence" value="ECO:0007669"/>
    <property type="project" value="InterPro"/>
</dbReference>
<reference evidence="6" key="1">
    <citation type="submission" date="2023-04" db="EMBL/GenBank/DDBJ databases">
        <title>Black Yeasts Isolated from many extreme environments.</title>
        <authorList>
            <person name="Coleine C."/>
            <person name="Stajich J.E."/>
            <person name="Selbmann L."/>
        </authorList>
    </citation>
    <scope>NUCLEOTIDE SEQUENCE</scope>
    <source>
        <strain evidence="6">CCFEE 5312</strain>
    </source>
</reference>
<dbReference type="AlphaFoldDB" id="A0AAJ0G7E7"/>
<protein>
    <submittedName>
        <fullName evidence="6">Cell survival pathways protein</fullName>
    </submittedName>
</protein>
<sequence length="566" mass="62015">MALDILSNQPTTLPQHLADPTSLDLDAEQLGHFLFETTNLYNVGSPAGFFLLLKQSQLLPRIDSSSATATDDPISNTLTVCGERGQYGCAAVDNIYNIINPYDPVAYRMNAAVDATYSATLKQAFIPSATPGWFGVGTKSAAWSGASKPAGNQMPTLPRLPSNVEMEIHNFSREEIAEKRMALLNDNGQIDFFLSVGITEPIYGPSAIRSVAEQTKETPYTELKKEDLRWECMDSTNVETKTFYMLSDEGHVGMAQVIYSNVLGVRTTAQFTSKVFSLDPNKPHLWSSTNLSNLQFPNDKNDFSADGCSFTISEDGKSYAIKASADPKHIVDLKFTQACPGIVIGKNGTSYFGTDPEKYWGREIHKFWPRCQVEGQILSPGGPVDFKGKGLFVHALQGMKPHFAGGFDSAEWKFANFHSPNFSAMMMNFTTPPSYGETQVTVGSITKDGEVIFTGSSPDTKPEHTETKSDPDSDWPEPAAVRFTWVGKTSDGKDAKAVIEGSLGQRADRIDVMGELPKFVKQIVQGASGVKAYIYQYTPKMTLKLDIGGEITEEEGLMFTEATFIS</sequence>
<accession>A0AAJ0G7E7</accession>
<comment type="caution">
    <text evidence="6">The sequence shown here is derived from an EMBL/GenBank/DDBJ whole genome shotgun (WGS) entry which is preliminary data.</text>
</comment>
<dbReference type="SMART" id="SM01127">
    <property type="entry name" value="DDHD"/>
    <property type="match status" value="1"/>
</dbReference>
<organism evidence="6 7">
    <name type="scientific">Extremus antarcticus</name>
    <dbReference type="NCBI Taxonomy" id="702011"/>
    <lineage>
        <taxon>Eukaryota</taxon>
        <taxon>Fungi</taxon>
        <taxon>Dikarya</taxon>
        <taxon>Ascomycota</taxon>
        <taxon>Pezizomycotina</taxon>
        <taxon>Dothideomycetes</taxon>
        <taxon>Dothideomycetidae</taxon>
        <taxon>Mycosphaerellales</taxon>
        <taxon>Extremaceae</taxon>
        <taxon>Extremus</taxon>
    </lineage>
</organism>
<dbReference type="InterPro" id="IPR051385">
    <property type="entry name" value="Ceramide-binding_SVF1"/>
</dbReference>
<dbReference type="Pfam" id="PF08622">
    <property type="entry name" value="Svf1"/>
    <property type="match status" value="1"/>
</dbReference>
<proteinExistence type="inferred from homology"/>
<dbReference type="GO" id="GO:0005737">
    <property type="term" value="C:cytoplasm"/>
    <property type="evidence" value="ECO:0007669"/>
    <property type="project" value="UniProtKB-SubCell"/>
</dbReference>
<dbReference type="EMBL" id="JAWDJX010000023">
    <property type="protein sequence ID" value="KAK3051957.1"/>
    <property type="molecule type" value="Genomic_DNA"/>
</dbReference>
<evidence type="ECO:0000313" key="6">
    <source>
        <dbReference type="EMBL" id="KAK3051957.1"/>
    </source>
</evidence>
<dbReference type="InterPro" id="IPR004177">
    <property type="entry name" value="DDHD_dom"/>
</dbReference>
<evidence type="ECO:0000313" key="7">
    <source>
        <dbReference type="Proteomes" id="UP001271007"/>
    </source>
</evidence>
<dbReference type="InterPro" id="IPR013931">
    <property type="entry name" value="Svf1-like_N"/>
</dbReference>
<dbReference type="Pfam" id="PF02862">
    <property type="entry name" value="DDHD"/>
    <property type="match status" value="1"/>
</dbReference>
<name>A0AAJ0G7E7_9PEZI</name>
<feature type="region of interest" description="Disordered" evidence="4">
    <location>
        <begin position="453"/>
        <end position="476"/>
    </location>
</feature>
<keyword evidence="3" id="KW-0963">Cytoplasm</keyword>
<evidence type="ECO:0000256" key="3">
    <source>
        <dbReference type="ARBA" id="ARBA00022490"/>
    </source>
</evidence>
<dbReference type="GO" id="GO:0006979">
    <property type="term" value="P:response to oxidative stress"/>
    <property type="evidence" value="ECO:0007669"/>
    <property type="project" value="InterPro"/>
</dbReference>
<evidence type="ECO:0000256" key="2">
    <source>
        <dbReference type="ARBA" id="ARBA00009069"/>
    </source>
</evidence>
<gene>
    <name evidence="6" type="primary">SVF1_1</name>
    <name evidence="6" type="ORF">LTR09_006911</name>
</gene>
<evidence type="ECO:0000256" key="4">
    <source>
        <dbReference type="SAM" id="MobiDB-lite"/>
    </source>
</evidence>
<evidence type="ECO:0000256" key="1">
    <source>
        <dbReference type="ARBA" id="ARBA00004496"/>
    </source>
</evidence>
<dbReference type="Pfam" id="PF17187">
    <property type="entry name" value="Svf1_C"/>
    <property type="match status" value="1"/>
</dbReference>
<comment type="similarity">
    <text evidence="2">Belongs to the SVF1 family.</text>
</comment>
<dbReference type="Proteomes" id="UP001271007">
    <property type="component" value="Unassembled WGS sequence"/>
</dbReference>
<keyword evidence="7" id="KW-1185">Reference proteome</keyword>
<dbReference type="InterPro" id="IPR033394">
    <property type="entry name" value="Svf1-like_C"/>
</dbReference>
<dbReference type="PANTHER" id="PTHR47107:SF1">
    <property type="entry name" value="CERAMIDE-BINDING PROTEIN SVF1-RELATED"/>
    <property type="match status" value="1"/>
</dbReference>
<feature type="compositionally biased region" description="Basic and acidic residues" evidence="4">
    <location>
        <begin position="460"/>
        <end position="471"/>
    </location>
</feature>
<dbReference type="PROSITE" id="PS51043">
    <property type="entry name" value="DDHD"/>
    <property type="match status" value="1"/>
</dbReference>
<evidence type="ECO:0000259" key="5">
    <source>
        <dbReference type="PROSITE" id="PS51043"/>
    </source>
</evidence>
<dbReference type="PANTHER" id="PTHR47107">
    <property type="entry name" value="SVF1-LIKE PROTEIN YDR222W-RELATED"/>
    <property type="match status" value="1"/>
</dbReference>